<protein>
    <recommendedName>
        <fullName evidence="2">Ferredoxin</fullName>
    </recommendedName>
</protein>
<reference evidence="1" key="1">
    <citation type="submission" date="2018-05" db="EMBL/GenBank/DDBJ databases">
        <authorList>
            <person name="Lanie J.A."/>
            <person name="Ng W.-L."/>
            <person name="Kazmierczak K.M."/>
            <person name="Andrzejewski T.M."/>
            <person name="Davidsen T.M."/>
            <person name="Wayne K.J."/>
            <person name="Tettelin H."/>
            <person name="Glass J.I."/>
            <person name="Rusch D."/>
            <person name="Podicherti R."/>
            <person name="Tsui H.-C.T."/>
            <person name="Winkler M.E."/>
        </authorList>
    </citation>
    <scope>NUCLEOTIDE SEQUENCE</scope>
</reference>
<sequence length="85" mass="9778">MKFVQLINQHGLKGKIRANKSGCLDACEMGAAVVIYPNNIWYTRVSVDDVEEIFETSVINDSVVERLVSTEETWRKLQEIRQHNL</sequence>
<gene>
    <name evidence="1" type="ORF">METZ01_LOCUS428971</name>
</gene>
<proteinExistence type="predicted"/>
<evidence type="ECO:0008006" key="2">
    <source>
        <dbReference type="Google" id="ProtNLM"/>
    </source>
</evidence>
<dbReference type="InterPro" id="IPR036249">
    <property type="entry name" value="Thioredoxin-like_sf"/>
</dbReference>
<name>A0A382XYC1_9ZZZZ</name>
<evidence type="ECO:0000313" key="1">
    <source>
        <dbReference type="EMBL" id="SVD76117.1"/>
    </source>
</evidence>
<dbReference type="Gene3D" id="3.40.30.10">
    <property type="entry name" value="Glutaredoxin"/>
    <property type="match status" value="1"/>
</dbReference>
<organism evidence="1">
    <name type="scientific">marine metagenome</name>
    <dbReference type="NCBI Taxonomy" id="408172"/>
    <lineage>
        <taxon>unclassified sequences</taxon>
        <taxon>metagenomes</taxon>
        <taxon>ecological metagenomes</taxon>
    </lineage>
</organism>
<dbReference type="CDD" id="cd02980">
    <property type="entry name" value="TRX_Fd_family"/>
    <property type="match status" value="1"/>
</dbReference>
<dbReference type="AlphaFoldDB" id="A0A382XYC1"/>
<accession>A0A382XYC1</accession>
<dbReference type="SUPFAM" id="SSF52833">
    <property type="entry name" value="Thioredoxin-like"/>
    <property type="match status" value="1"/>
</dbReference>
<dbReference type="EMBL" id="UINC01171515">
    <property type="protein sequence ID" value="SVD76117.1"/>
    <property type="molecule type" value="Genomic_DNA"/>
</dbReference>